<dbReference type="InterPro" id="IPR052835">
    <property type="entry name" value="Nepro"/>
</dbReference>
<dbReference type="Pfam" id="PF14780">
    <property type="entry name" value="NEPRO_N"/>
    <property type="match status" value="1"/>
</dbReference>
<dbReference type="OMA" id="EFVLMKI"/>
<dbReference type="InterPro" id="IPR027951">
    <property type="entry name" value="Nepro_N"/>
</dbReference>
<dbReference type="GeneTree" id="ENSGT00390000007644"/>
<dbReference type="Proteomes" id="UP000594220">
    <property type="component" value="Unplaced"/>
</dbReference>
<dbReference type="GeneID" id="109319331"/>
<organism evidence="2 3">
    <name type="scientific">Crocodylus porosus</name>
    <name type="common">Saltwater crocodile</name>
    <name type="synonym">Estuarine crocodile</name>
    <dbReference type="NCBI Taxonomy" id="8502"/>
    <lineage>
        <taxon>Eukaryota</taxon>
        <taxon>Metazoa</taxon>
        <taxon>Chordata</taxon>
        <taxon>Craniata</taxon>
        <taxon>Vertebrata</taxon>
        <taxon>Euteleostomi</taxon>
        <taxon>Archelosauria</taxon>
        <taxon>Archosauria</taxon>
        <taxon>Crocodylia</taxon>
        <taxon>Longirostres</taxon>
        <taxon>Crocodylidae</taxon>
        <taxon>Crocodylus</taxon>
    </lineage>
</organism>
<protein>
    <submittedName>
        <fullName evidence="2">Nucleolus and neural progenitor protein</fullName>
    </submittedName>
</protein>
<dbReference type="AlphaFoldDB" id="A0A7M4FT72"/>
<dbReference type="GO" id="GO:0045747">
    <property type="term" value="P:positive regulation of Notch signaling pathway"/>
    <property type="evidence" value="ECO:0007669"/>
    <property type="project" value="Ensembl"/>
</dbReference>
<reference evidence="2" key="2">
    <citation type="submission" date="2025-09" db="UniProtKB">
        <authorList>
            <consortium name="Ensembl"/>
        </authorList>
    </citation>
    <scope>IDENTIFICATION</scope>
</reference>
<dbReference type="KEGG" id="cpoo:109319331"/>
<feature type="domain" description="Nucleolus and neural progenitor protein-like N-terminal" evidence="1">
    <location>
        <begin position="11"/>
        <end position="198"/>
    </location>
</feature>
<evidence type="ECO:0000259" key="1">
    <source>
        <dbReference type="Pfam" id="PF14780"/>
    </source>
</evidence>
<dbReference type="Ensembl" id="ENSCPRT00005006683.1">
    <property type="protein sequence ID" value="ENSCPRP00005005702.1"/>
    <property type="gene ID" value="ENSCPRG00005004089.1"/>
</dbReference>
<gene>
    <name evidence="2" type="primary">NEPRO</name>
</gene>
<evidence type="ECO:0000313" key="3">
    <source>
        <dbReference type="Proteomes" id="UP000594220"/>
    </source>
</evidence>
<dbReference type="GO" id="GO:0045665">
    <property type="term" value="P:negative regulation of neuron differentiation"/>
    <property type="evidence" value="ECO:0007669"/>
    <property type="project" value="Ensembl"/>
</dbReference>
<reference evidence="2" key="1">
    <citation type="submission" date="2025-08" db="UniProtKB">
        <authorList>
            <consortium name="Ensembl"/>
        </authorList>
    </citation>
    <scope>IDENTIFICATION</scope>
</reference>
<evidence type="ECO:0000313" key="2">
    <source>
        <dbReference type="Ensembl" id="ENSCPRP00005005702.1"/>
    </source>
</evidence>
<accession>A0A7M4FT72</accession>
<name>A0A7M4FT72_CROPO</name>
<dbReference type="PANTHER" id="PTHR34761:SF1">
    <property type="entry name" value="NUCLEOLUS AND NEURAL PROGENITOR PROTEIN"/>
    <property type="match status" value="1"/>
</dbReference>
<dbReference type="GO" id="GO:0005730">
    <property type="term" value="C:nucleolus"/>
    <property type="evidence" value="ECO:0007669"/>
    <property type="project" value="Ensembl"/>
</dbReference>
<dbReference type="RefSeq" id="XP_019404358.1">
    <property type="nucleotide sequence ID" value="XM_019548813.1"/>
</dbReference>
<proteinExistence type="predicted"/>
<dbReference type="PANTHER" id="PTHR34761">
    <property type="entry name" value="NUCLEOLUS AND NEURAL PROGENITOR PROTEIN"/>
    <property type="match status" value="1"/>
</dbReference>
<dbReference type="OrthoDB" id="9899341at2759"/>
<keyword evidence="3" id="KW-1185">Reference proteome</keyword>
<sequence length="528" mass="59063">MAAPGLGEAAWNRVNVPWPATSSTVALPEQHPSVRFLPAVSKECSATLTWLNNKAVDAEGRVLHAILYVCHSKMSHHKTYLSLKQVEQSLKRLNLMNLVGYVQDLAELCSKKNKSENPGERLVPSQPVMEVVAVKVLGGCKLLLRLLDCCCKAFLLTIKHLCLEEFILLNTVVSGLLSRLWILYRCVLQRLTSLYGALSGLLQKVSKTQQMPYVKGFTFPSEIAEFLGVNLSVEIKKRKSQILTTKKASRWLNKVFSAEPETAARSCVKEGLAIPPRVKVKMGAQRPVDIGKPVLVKRTNQGKHLGLDVKTFCRQLKARVPKDRSLMLTVPEAKVRPAPLSSCAMRSQHGRSLVLTLREAHCFRELSEALRTAILWFRSKKLRAETCFLKNKLLKSNRLQHVEAQGCSLQKKLSCVKASISKFLLSGSQNAHLPKQYYRLRSCWQRRIRMKLSRKSKKTPSFGQQNVSAIREGHRTNAASFLPAAKPFKKQEKVGTSELKAGGRNPWPLMKGVSENDDIDNIFAVVGV</sequence>
<dbReference type="CTD" id="25871"/>